<reference evidence="2 3" key="1">
    <citation type="journal article" date="2024" name="bioRxiv">
        <title>A reference genome for Trichogramma kaykai: A tiny desert-dwelling parasitoid wasp with competing sex-ratio distorters.</title>
        <authorList>
            <person name="Culotta J."/>
            <person name="Lindsey A.R."/>
        </authorList>
    </citation>
    <scope>NUCLEOTIDE SEQUENCE [LARGE SCALE GENOMIC DNA]</scope>
    <source>
        <strain evidence="2 3">KSX58</strain>
    </source>
</reference>
<dbReference type="AlphaFoldDB" id="A0ABD2XME7"/>
<accession>A0ABD2XME7</accession>
<proteinExistence type="predicted"/>
<dbReference type="Pfam" id="PF16077">
    <property type="entry name" value="Spaetzle"/>
    <property type="match status" value="1"/>
</dbReference>
<dbReference type="SUPFAM" id="SSF57501">
    <property type="entry name" value="Cystine-knot cytokines"/>
    <property type="match status" value="1"/>
</dbReference>
<dbReference type="Proteomes" id="UP001627154">
    <property type="component" value="Unassembled WGS sequence"/>
</dbReference>
<keyword evidence="3" id="KW-1185">Reference proteome</keyword>
<evidence type="ECO:0000313" key="3">
    <source>
        <dbReference type="Proteomes" id="UP001627154"/>
    </source>
</evidence>
<organism evidence="2 3">
    <name type="scientific">Trichogramma kaykai</name>
    <dbReference type="NCBI Taxonomy" id="54128"/>
    <lineage>
        <taxon>Eukaryota</taxon>
        <taxon>Metazoa</taxon>
        <taxon>Ecdysozoa</taxon>
        <taxon>Arthropoda</taxon>
        <taxon>Hexapoda</taxon>
        <taxon>Insecta</taxon>
        <taxon>Pterygota</taxon>
        <taxon>Neoptera</taxon>
        <taxon>Endopterygota</taxon>
        <taxon>Hymenoptera</taxon>
        <taxon>Apocrita</taxon>
        <taxon>Proctotrupomorpha</taxon>
        <taxon>Chalcidoidea</taxon>
        <taxon>Trichogrammatidae</taxon>
        <taxon>Trichogramma</taxon>
    </lineage>
</organism>
<protein>
    <recommendedName>
        <fullName evidence="1">Spaetzle domain-containing protein</fullName>
    </recommendedName>
</protein>
<evidence type="ECO:0000313" key="2">
    <source>
        <dbReference type="EMBL" id="KAL3405896.1"/>
    </source>
</evidence>
<feature type="domain" description="Spaetzle" evidence="1">
    <location>
        <begin position="134"/>
        <end position="231"/>
    </location>
</feature>
<dbReference type="InterPro" id="IPR029034">
    <property type="entry name" value="Cystine-knot_cytokine"/>
</dbReference>
<sequence>MKMCSILTNRRLVRARKDTSFAALLLFLICFNDSYPVLNSSEVNDTEINLVADTFENYISQDDFCHGKLCRDAYESADYPYEKMVGIFNFSMMKDSFARHSLKDSSTSGGGVQLYAETARGFQNSMFDVRIAEPMCEEIYRRIYPIKGKGVNGGKYFVVNVPDFKQGIDVKSCYKNKVSCGDDSTRPENYQRNCQQQYEVLELFAISVGDNVTKSQVKLEKFRNPSGCACQESRVSSFLNFFFS</sequence>
<dbReference type="EMBL" id="JBJJXI010000019">
    <property type="protein sequence ID" value="KAL3405896.1"/>
    <property type="molecule type" value="Genomic_DNA"/>
</dbReference>
<dbReference type="Gene3D" id="2.10.90.10">
    <property type="entry name" value="Cystine-knot cytokines"/>
    <property type="match status" value="1"/>
</dbReference>
<evidence type="ECO:0000259" key="1">
    <source>
        <dbReference type="Pfam" id="PF16077"/>
    </source>
</evidence>
<dbReference type="InterPro" id="IPR032104">
    <property type="entry name" value="Spaetzle"/>
</dbReference>
<gene>
    <name evidence="2" type="ORF">TKK_001319</name>
</gene>
<comment type="caution">
    <text evidence="2">The sequence shown here is derived from an EMBL/GenBank/DDBJ whole genome shotgun (WGS) entry which is preliminary data.</text>
</comment>
<name>A0ABD2XME7_9HYME</name>